<sequence>MALSLSLLLGVQIVALRTMLRRRERREEKIVQRWRPLLNAAIMDDAPALLPRLAARDRIVFFKLWVHLHASLRGSATEALNGVGYRIGADAVARDLLRSGNRAERLLATLALGYMRDREAWPALLAQSGVADTMLSLYAAWALVGIDVGAAAAELADAVIDRADWSLSQVVTVMQDARVALAPLLVRRMGPRGAPGTMDKDQLARALRIAEGLRMVLPALVQKQLLTHPSVEVLVVALRMVSHPALLRRVRAYAAHPDWRVRVQAGKTLGQIGERADVAILTRLLADEQWWVRYRAAQALVGLPFYGRDEVEALAAGADDRFVGDILRQVLAERGVA</sequence>
<dbReference type="AlphaFoldDB" id="A0A2U2HHJ9"/>
<dbReference type="Pfam" id="PF13646">
    <property type="entry name" value="HEAT_2"/>
    <property type="match status" value="1"/>
</dbReference>
<dbReference type="InterPro" id="IPR004155">
    <property type="entry name" value="PBS_lyase_HEAT"/>
</dbReference>
<dbReference type="SMART" id="SM00567">
    <property type="entry name" value="EZ_HEAT"/>
    <property type="match status" value="3"/>
</dbReference>
<dbReference type="InterPro" id="IPR016024">
    <property type="entry name" value="ARM-type_fold"/>
</dbReference>
<dbReference type="InterPro" id="IPR011989">
    <property type="entry name" value="ARM-like"/>
</dbReference>
<dbReference type="Gene3D" id="1.25.10.10">
    <property type="entry name" value="Leucine-rich Repeat Variant"/>
    <property type="match status" value="1"/>
</dbReference>
<proteinExistence type="predicted"/>
<name>A0A2U2HHJ9_9BURK</name>
<protein>
    <submittedName>
        <fullName evidence="1">HEAT repeat domain-containing protein</fullName>
    </submittedName>
</protein>
<organism evidence="1 2">
    <name type="scientific">Massilia glaciei</name>
    <dbReference type="NCBI Taxonomy" id="1524097"/>
    <lineage>
        <taxon>Bacteria</taxon>
        <taxon>Pseudomonadati</taxon>
        <taxon>Pseudomonadota</taxon>
        <taxon>Betaproteobacteria</taxon>
        <taxon>Burkholderiales</taxon>
        <taxon>Oxalobacteraceae</taxon>
        <taxon>Telluria group</taxon>
        <taxon>Massilia</taxon>
    </lineage>
</organism>
<dbReference type="RefSeq" id="WP_106758741.1">
    <property type="nucleotide sequence ID" value="NZ_PXWF02000256.1"/>
</dbReference>
<evidence type="ECO:0000313" key="1">
    <source>
        <dbReference type="EMBL" id="PWF45378.1"/>
    </source>
</evidence>
<evidence type="ECO:0000313" key="2">
    <source>
        <dbReference type="Proteomes" id="UP000241421"/>
    </source>
</evidence>
<keyword evidence="2" id="KW-1185">Reference proteome</keyword>
<reference evidence="1 2" key="1">
    <citation type="submission" date="2018-04" db="EMBL/GenBank/DDBJ databases">
        <title>Massilia violaceinigra sp. nov., a novel purple-pigmented bacterium isolated from Tianshan glacier, Xinjiang, China.</title>
        <authorList>
            <person name="Wang H."/>
        </authorList>
    </citation>
    <scope>NUCLEOTIDE SEQUENCE [LARGE SCALE GENOMIC DNA]</scope>
    <source>
        <strain evidence="1 2">B448-2</strain>
    </source>
</reference>
<comment type="caution">
    <text evidence="1">The sequence shown here is derived from an EMBL/GenBank/DDBJ whole genome shotgun (WGS) entry which is preliminary data.</text>
</comment>
<dbReference type="OrthoDB" id="9801841at2"/>
<accession>A0A2U2HHJ9</accession>
<dbReference type="Proteomes" id="UP000241421">
    <property type="component" value="Unassembled WGS sequence"/>
</dbReference>
<gene>
    <name evidence="1" type="ORF">C7C56_017945</name>
</gene>
<dbReference type="EMBL" id="PXWF02000256">
    <property type="protein sequence ID" value="PWF45378.1"/>
    <property type="molecule type" value="Genomic_DNA"/>
</dbReference>
<dbReference type="SUPFAM" id="SSF48371">
    <property type="entry name" value="ARM repeat"/>
    <property type="match status" value="1"/>
</dbReference>